<evidence type="ECO:0000313" key="3">
    <source>
        <dbReference type="Proteomes" id="UP000190042"/>
    </source>
</evidence>
<dbReference type="CDD" id="cd04301">
    <property type="entry name" value="NAT_SF"/>
    <property type="match status" value="1"/>
</dbReference>
<dbReference type="AlphaFoldDB" id="A0A1T4XCA3"/>
<gene>
    <name evidence="2" type="ORF">SAMN04244570_0468</name>
</gene>
<dbReference type="EMBL" id="FUYJ01000001">
    <property type="protein sequence ID" value="SKA87200.1"/>
    <property type="molecule type" value="Genomic_DNA"/>
</dbReference>
<evidence type="ECO:0000313" key="2">
    <source>
        <dbReference type="EMBL" id="SKA87200.1"/>
    </source>
</evidence>
<dbReference type="SUPFAM" id="SSF55729">
    <property type="entry name" value="Acyl-CoA N-acyltransferases (Nat)"/>
    <property type="match status" value="1"/>
</dbReference>
<feature type="domain" description="N-acetyltransferase" evidence="1">
    <location>
        <begin position="40"/>
        <end position="96"/>
    </location>
</feature>
<organism evidence="2 3">
    <name type="scientific">Sporosarcina newyorkensis</name>
    <dbReference type="NCBI Taxonomy" id="759851"/>
    <lineage>
        <taxon>Bacteria</taxon>
        <taxon>Bacillati</taxon>
        <taxon>Bacillota</taxon>
        <taxon>Bacilli</taxon>
        <taxon>Bacillales</taxon>
        <taxon>Caryophanaceae</taxon>
        <taxon>Sporosarcina</taxon>
    </lineage>
</organism>
<proteinExistence type="predicted"/>
<sequence>MKLIRFKKAHEKIAMGFLSYIPSEKMLRKLQETIQLYLCDEDWQLFLYKESEDYIGLIGVEVHEHDKTYTIQHISVNPSFRSEGIGYDMVKELALIYPGYQCQSTDFTEQFIERCKRKEEGADI</sequence>
<name>A0A1T4XCA3_9BACL</name>
<keyword evidence="3" id="KW-1185">Reference proteome</keyword>
<evidence type="ECO:0000259" key="1">
    <source>
        <dbReference type="Pfam" id="PF00583"/>
    </source>
</evidence>
<dbReference type="RefSeq" id="WP_009497181.1">
    <property type="nucleotide sequence ID" value="NZ_FUYJ01000001.1"/>
</dbReference>
<reference evidence="3" key="1">
    <citation type="submission" date="2017-02" db="EMBL/GenBank/DDBJ databases">
        <authorList>
            <person name="Varghese N."/>
            <person name="Submissions S."/>
        </authorList>
    </citation>
    <scope>NUCLEOTIDE SEQUENCE [LARGE SCALE GENOMIC DNA]</scope>
    <source>
        <strain evidence="3">DSM 23966</strain>
    </source>
</reference>
<accession>A0A1T4XCA3</accession>
<dbReference type="GO" id="GO:0016747">
    <property type="term" value="F:acyltransferase activity, transferring groups other than amino-acyl groups"/>
    <property type="evidence" value="ECO:0007669"/>
    <property type="project" value="InterPro"/>
</dbReference>
<protein>
    <submittedName>
        <fullName evidence="2">Riboflavin biosynthesis RibT protein</fullName>
    </submittedName>
</protein>
<dbReference type="Gene3D" id="3.40.630.30">
    <property type="match status" value="1"/>
</dbReference>
<dbReference type="InterPro" id="IPR016181">
    <property type="entry name" value="Acyl_CoA_acyltransferase"/>
</dbReference>
<dbReference type="Pfam" id="PF00583">
    <property type="entry name" value="Acetyltransf_1"/>
    <property type="match status" value="1"/>
</dbReference>
<dbReference type="InterPro" id="IPR000182">
    <property type="entry name" value="GNAT_dom"/>
</dbReference>
<dbReference type="Proteomes" id="UP000190042">
    <property type="component" value="Unassembled WGS sequence"/>
</dbReference>